<feature type="domain" description="UFSP1/2/DUB catalytic" evidence="3">
    <location>
        <begin position="110"/>
        <end position="302"/>
    </location>
</feature>
<feature type="region of interest" description="Disordered" evidence="2">
    <location>
        <begin position="45"/>
        <end position="71"/>
    </location>
</feature>
<evidence type="ECO:0000313" key="4">
    <source>
        <dbReference type="EMBL" id="GJJ11985.1"/>
    </source>
</evidence>
<evidence type="ECO:0000256" key="1">
    <source>
        <dbReference type="ARBA" id="ARBA00022801"/>
    </source>
</evidence>
<dbReference type="GO" id="GO:0016787">
    <property type="term" value="F:hydrolase activity"/>
    <property type="evidence" value="ECO:0007669"/>
    <property type="project" value="UniProtKB-KW"/>
</dbReference>
<gene>
    <name evidence="4" type="ORF">Clacol_006223</name>
</gene>
<dbReference type="Gene3D" id="3.90.70.130">
    <property type="match status" value="1"/>
</dbReference>
<dbReference type="AlphaFoldDB" id="A0AAV5ACC3"/>
<name>A0AAV5ACC3_9AGAM</name>
<dbReference type="Proteomes" id="UP001050691">
    <property type="component" value="Unassembled WGS sequence"/>
</dbReference>
<keyword evidence="5" id="KW-1185">Reference proteome</keyword>
<evidence type="ECO:0000313" key="5">
    <source>
        <dbReference type="Proteomes" id="UP001050691"/>
    </source>
</evidence>
<evidence type="ECO:0000256" key="2">
    <source>
        <dbReference type="SAM" id="MobiDB-lite"/>
    </source>
</evidence>
<organism evidence="4 5">
    <name type="scientific">Clathrus columnatus</name>
    <dbReference type="NCBI Taxonomy" id="1419009"/>
    <lineage>
        <taxon>Eukaryota</taxon>
        <taxon>Fungi</taxon>
        <taxon>Dikarya</taxon>
        <taxon>Basidiomycota</taxon>
        <taxon>Agaricomycotina</taxon>
        <taxon>Agaricomycetes</taxon>
        <taxon>Phallomycetidae</taxon>
        <taxon>Phallales</taxon>
        <taxon>Clathraceae</taxon>
        <taxon>Clathrus</taxon>
    </lineage>
</organism>
<feature type="compositionally biased region" description="Acidic residues" evidence="2">
    <location>
        <begin position="350"/>
        <end position="362"/>
    </location>
</feature>
<sequence>MSDIEFLYEIEPLKCQICNASLQPLSIQQRQAHYDSHFDHTASTEVIPSNQNQNTNTKHAKPGTAKPSSQKENTFWYPTQTVPPPHNFTPDVIQVLKHALQRTHAKGLTSKAVLCHSGATHIATEFWDIRWGCGYRNFLMACASLMTQNFQSLYFPLLDDQERPPGVRNLQYWIEDAWANGFDREGADDLKHELVGTNKWIGTAGPEAVIEWIVNYFSPPRETKQPADAFDALKSTPVVITERMPIILQHAGHSRTVVGYEVNKKGETNLLVFDPARRMGKNLRQAALSFRSPSTSGQRKTQNIFDILFSVPKKATLERKRRICNLDKRETKRAKGKQQRATSGDNEIVVIDDDDSDDEDNSVDNLDPVRVVNLFKVNQVKLA</sequence>
<reference evidence="4" key="1">
    <citation type="submission" date="2021-10" db="EMBL/GenBank/DDBJ databases">
        <title>De novo Genome Assembly of Clathrus columnatus (Basidiomycota, Fungi) Using Illumina and Nanopore Sequence Data.</title>
        <authorList>
            <person name="Ogiso-Tanaka E."/>
            <person name="Itagaki H."/>
            <person name="Hosoya T."/>
            <person name="Hosaka K."/>
        </authorList>
    </citation>
    <scope>NUCLEOTIDE SEQUENCE</scope>
    <source>
        <strain evidence="4">MO-923</strain>
    </source>
</reference>
<comment type="caution">
    <text evidence="4">The sequence shown here is derived from an EMBL/GenBank/DDBJ whole genome shotgun (WGS) entry which is preliminary data.</text>
</comment>
<evidence type="ECO:0000259" key="3">
    <source>
        <dbReference type="Pfam" id="PF07910"/>
    </source>
</evidence>
<feature type="region of interest" description="Disordered" evidence="2">
    <location>
        <begin position="330"/>
        <end position="364"/>
    </location>
</feature>
<dbReference type="InterPro" id="IPR012462">
    <property type="entry name" value="UFSP1/2_DUB_cat"/>
</dbReference>
<proteinExistence type="predicted"/>
<dbReference type="Pfam" id="PF07910">
    <property type="entry name" value="Peptidase_C78"/>
    <property type="match status" value="1"/>
</dbReference>
<protein>
    <recommendedName>
        <fullName evidence="3">UFSP1/2/DUB catalytic domain-containing protein</fullName>
    </recommendedName>
</protein>
<keyword evidence="1" id="KW-0378">Hydrolase</keyword>
<feature type="compositionally biased region" description="Polar residues" evidence="2">
    <location>
        <begin position="45"/>
        <end position="57"/>
    </location>
</feature>
<dbReference type="EMBL" id="BPWL01000007">
    <property type="protein sequence ID" value="GJJ11985.1"/>
    <property type="molecule type" value="Genomic_DNA"/>
</dbReference>
<accession>A0AAV5ACC3</accession>